<dbReference type="Proteomes" id="UP000501926">
    <property type="component" value="Chromosome"/>
</dbReference>
<reference evidence="1" key="1">
    <citation type="journal article" date="2006" name="Nature">
        <title>Deciphering the evolution and metabolism of an anammox bacterium from a community genome.</title>
        <authorList>
            <person name="Strous M."/>
            <person name="Pelletier E."/>
            <person name="Mangenot S."/>
            <person name="Rattei T."/>
            <person name="Lehner A."/>
            <person name="Taylor M.W."/>
            <person name="Horn M."/>
            <person name="Daims H."/>
            <person name="Bartol-Mavel D."/>
            <person name="Wincker P."/>
            <person name="Barbe V."/>
            <person name="Fonknechten N."/>
            <person name="Vallenet D."/>
            <person name="Segurens B."/>
            <person name="Schenowitz-Truong C."/>
            <person name="Medigue C."/>
            <person name="Collingro A."/>
            <person name="Snel B."/>
            <person name="Dutilh B.E."/>
            <person name="OpDenCamp H.J.M."/>
            <person name="vanDerDrift C."/>
            <person name="Cirpus I."/>
            <person name="vanDePas-Schoonen K.T."/>
            <person name="Harhangi H.R."/>
            <person name="vanNiftrik L."/>
            <person name="Schmid M."/>
            <person name="Keltjens J."/>
            <person name="vanDeVossenberg J."/>
            <person name="Kartal B."/>
            <person name="Meier H."/>
            <person name="Frishman D."/>
            <person name="Huynen M.A."/>
            <person name="Mewes H."/>
            <person name="Weissenbach J."/>
            <person name="Jetten M.S.M."/>
            <person name="Wagner M."/>
            <person name="LePaslier D."/>
        </authorList>
    </citation>
    <scope>NUCLEOTIDE SEQUENCE</scope>
</reference>
<dbReference type="EMBL" id="CP049055">
    <property type="protein sequence ID" value="QII11806.1"/>
    <property type="molecule type" value="Genomic_DNA"/>
</dbReference>
<dbReference type="EMBL" id="CT573071">
    <property type="protein sequence ID" value="CAJ74702.1"/>
    <property type="molecule type" value="Genomic_DNA"/>
</dbReference>
<dbReference type="AlphaFoldDB" id="Q1Q3V6"/>
<accession>Q1Q3V6</accession>
<evidence type="ECO:0000313" key="3">
    <source>
        <dbReference type="Proteomes" id="UP000501926"/>
    </source>
</evidence>
<protein>
    <submittedName>
        <fullName evidence="1">Uncharacterized protein</fullName>
    </submittedName>
</protein>
<sequence>MGSLHTALIDMGIPTMTINCGNLQSHTLFCQLRYLLVGVIYQTLKRDTQPHLQEYTQRKTKRKGANLYY</sequence>
<proteinExistence type="predicted"/>
<reference evidence="2 3" key="3">
    <citation type="submission" date="2020-02" db="EMBL/GenBank/DDBJ databases">
        <title>Newly sequenced genome of strain CSTR1 showed variability in Candidatus Kuenenia stuttgartiensis genomes.</title>
        <authorList>
            <person name="Ding C."/>
            <person name="Adrian L."/>
        </authorList>
    </citation>
    <scope>NUCLEOTIDE SEQUENCE [LARGE SCALE GENOMIC DNA]</scope>
    <source>
        <strain evidence="2 3">CSTR1</strain>
    </source>
</reference>
<organism evidence="1">
    <name type="scientific">Kuenenia stuttgartiensis</name>
    <dbReference type="NCBI Taxonomy" id="174633"/>
    <lineage>
        <taxon>Bacteria</taxon>
        <taxon>Pseudomonadati</taxon>
        <taxon>Planctomycetota</taxon>
        <taxon>Candidatus Brocadiia</taxon>
        <taxon>Candidatus Brocadiales</taxon>
        <taxon>Candidatus Brocadiaceae</taxon>
        <taxon>Candidatus Kuenenia</taxon>
    </lineage>
</organism>
<evidence type="ECO:0000313" key="2">
    <source>
        <dbReference type="EMBL" id="QII11806.1"/>
    </source>
</evidence>
<name>Q1Q3V6_KUEST</name>
<reference evidence="1" key="2">
    <citation type="submission" date="2006-01" db="EMBL/GenBank/DDBJ databases">
        <authorList>
            <person name="Genoscope"/>
        </authorList>
    </citation>
    <scope>NUCLEOTIDE SEQUENCE</scope>
</reference>
<gene>
    <name evidence="2" type="ORF">KsCSTR_24270</name>
    <name evidence="1" type="ORF">kuste3939</name>
</gene>
<evidence type="ECO:0000313" key="1">
    <source>
        <dbReference type="EMBL" id="CAJ74702.1"/>
    </source>
</evidence>